<evidence type="ECO:0000259" key="4">
    <source>
        <dbReference type="PROSITE" id="PS50206"/>
    </source>
</evidence>
<dbReference type="Gene3D" id="3.40.250.10">
    <property type="entry name" value="Rhodanese-like domain"/>
    <property type="match status" value="2"/>
</dbReference>
<dbReference type="RefSeq" id="WP_196200831.1">
    <property type="nucleotide sequence ID" value="NZ_JADPUN010000108.1"/>
</dbReference>
<dbReference type="InterPro" id="IPR051126">
    <property type="entry name" value="Thiosulfate_sulfurtransferase"/>
</dbReference>
<feature type="domain" description="Rhodanese" evidence="4">
    <location>
        <begin position="175"/>
        <end position="290"/>
    </location>
</feature>
<sequence length="306" mass="34157">MPMPSDPAPELQDYSDPQRLVTTGWLAGHLGTDGLVVIESDEDVLLYETGHIPGAVKVDWHLELNDQVTRDYLDAEAFARLCAAKGISRDDTVVFYGDNFNWWAAYALWVFTLFGHPDVRLLDGGRQKWVEEGRELTRERTERKPAEYPVPQRDDSKVRAYRDQVLAHIAAARPLVDVRSPAEYTGELTHMANYPQEGALRGGHIPGAVNKPWKAAANDDGTFKRPDELRAIYADQLGLSPDDDVIAYCRIGERSSHTWFVLHHLLGYPRVRNYDGSWTEWGNLVRAPVVQGDQPGGLTPGSVAAG</sequence>
<dbReference type="InterPro" id="IPR036873">
    <property type="entry name" value="Rhodanese-like_dom_sf"/>
</dbReference>
<dbReference type="Proteomes" id="UP000638560">
    <property type="component" value="Unassembled WGS sequence"/>
</dbReference>
<dbReference type="InterPro" id="IPR001307">
    <property type="entry name" value="Thiosulphate_STrfase_CS"/>
</dbReference>
<keyword evidence="1" id="KW-0677">Repeat</keyword>
<dbReference type="PANTHER" id="PTHR43855">
    <property type="entry name" value="THIOSULFATE SULFURTRANSFERASE"/>
    <property type="match status" value="1"/>
</dbReference>
<dbReference type="Pfam" id="PF00581">
    <property type="entry name" value="Rhodanese"/>
    <property type="match status" value="2"/>
</dbReference>
<accession>A0ABS0GSM1</accession>
<protein>
    <recommendedName>
        <fullName evidence="3">Sulfurtransferase</fullName>
    </recommendedName>
</protein>
<dbReference type="PROSITE" id="PS50206">
    <property type="entry name" value="RHODANESE_3"/>
    <property type="match status" value="2"/>
</dbReference>
<comment type="caution">
    <text evidence="5">The sequence shown here is derived from an EMBL/GenBank/DDBJ whole genome shotgun (WGS) entry which is preliminary data.</text>
</comment>
<feature type="domain" description="Rhodanese" evidence="4">
    <location>
        <begin position="31"/>
        <end position="138"/>
    </location>
</feature>
<organism evidence="5 6">
    <name type="scientific">Plantactinospora alkalitolerans</name>
    <dbReference type="NCBI Taxonomy" id="2789879"/>
    <lineage>
        <taxon>Bacteria</taxon>
        <taxon>Bacillati</taxon>
        <taxon>Actinomycetota</taxon>
        <taxon>Actinomycetes</taxon>
        <taxon>Micromonosporales</taxon>
        <taxon>Micromonosporaceae</taxon>
        <taxon>Plantactinospora</taxon>
    </lineage>
</organism>
<comment type="catalytic activity">
    <reaction evidence="2">
        <text>thiosulfate + hydrogen cyanide = thiocyanate + sulfite + 2 H(+)</text>
        <dbReference type="Rhea" id="RHEA:16881"/>
        <dbReference type="ChEBI" id="CHEBI:15378"/>
        <dbReference type="ChEBI" id="CHEBI:17359"/>
        <dbReference type="ChEBI" id="CHEBI:18022"/>
        <dbReference type="ChEBI" id="CHEBI:18407"/>
        <dbReference type="ChEBI" id="CHEBI:33542"/>
        <dbReference type="EC" id="2.8.1.1"/>
    </reaction>
</comment>
<evidence type="ECO:0000313" key="5">
    <source>
        <dbReference type="EMBL" id="MBF9129191.1"/>
    </source>
</evidence>
<evidence type="ECO:0000256" key="3">
    <source>
        <dbReference type="RuleBase" id="RU000507"/>
    </source>
</evidence>
<name>A0ABS0GSM1_9ACTN</name>
<evidence type="ECO:0000256" key="2">
    <source>
        <dbReference type="ARBA" id="ARBA00047549"/>
    </source>
</evidence>
<dbReference type="SUPFAM" id="SSF52821">
    <property type="entry name" value="Rhodanese/Cell cycle control phosphatase"/>
    <property type="match status" value="2"/>
</dbReference>
<proteinExistence type="predicted"/>
<evidence type="ECO:0000256" key="1">
    <source>
        <dbReference type="ARBA" id="ARBA00022737"/>
    </source>
</evidence>
<dbReference type="CDD" id="cd01449">
    <property type="entry name" value="TST_Repeat_2"/>
    <property type="match status" value="1"/>
</dbReference>
<dbReference type="PROSITE" id="PS00683">
    <property type="entry name" value="RHODANESE_2"/>
    <property type="match status" value="1"/>
</dbReference>
<dbReference type="PANTHER" id="PTHR43855:SF1">
    <property type="entry name" value="THIOSULFATE SULFURTRANSFERASE"/>
    <property type="match status" value="1"/>
</dbReference>
<gene>
    <name evidence="5" type="ORF">I0C86_09410</name>
</gene>
<reference evidence="5 6" key="1">
    <citation type="submission" date="2020-11" db="EMBL/GenBank/DDBJ databases">
        <title>A novel isolate from a Black sea contaminated sediment with potential to produce alkanes: Plantactinospora alkalitolerans sp. nov.</title>
        <authorList>
            <person name="Carro L."/>
            <person name="Veyisoglu A."/>
            <person name="Guven K."/>
            <person name="Schumann P."/>
            <person name="Klenk H.-P."/>
            <person name="Sahin N."/>
        </authorList>
    </citation>
    <scope>NUCLEOTIDE SEQUENCE [LARGE SCALE GENOMIC DNA]</scope>
    <source>
        <strain evidence="5 6">S1510</strain>
    </source>
</reference>
<dbReference type="EMBL" id="JADPUN010000108">
    <property type="protein sequence ID" value="MBF9129191.1"/>
    <property type="molecule type" value="Genomic_DNA"/>
</dbReference>
<dbReference type="CDD" id="cd01448">
    <property type="entry name" value="TST_Repeat_1"/>
    <property type="match status" value="1"/>
</dbReference>
<dbReference type="PROSITE" id="PS00380">
    <property type="entry name" value="RHODANESE_1"/>
    <property type="match status" value="1"/>
</dbReference>
<dbReference type="InterPro" id="IPR001763">
    <property type="entry name" value="Rhodanese-like_dom"/>
</dbReference>
<keyword evidence="3" id="KW-0808">Transferase</keyword>
<dbReference type="SMART" id="SM00450">
    <property type="entry name" value="RHOD"/>
    <property type="match status" value="2"/>
</dbReference>
<evidence type="ECO:0000313" key="6">
    <source>
        <dbReference type="Proteomes" id="UP000638560"/>
    </source>
</evidence>
<keyword evidence="6" id="KW-1185">Reference proteome</keyword>